<evidence type="ECO:0000256" key="2">
    <source>
        <dbReference type="SAM" id="MobiDB-lite"/>
    </source>
</evidence>
<keyword evidence="3" id="KW-0812">Transmembrane</keyword>
<feature type="region of interest" description="Disordered" evidence="2">
    <location>
        <begin position="252"/>
        <end position="275"/>
    </location>
</feature>
<organism evidence="4 5">
    <name type="scientific">Aldrovandia affinis</name>
    <dbReference type="NCBI Taxonomy" id="143900"/>
    <lineage>
        <taxon>Eukaryota</taxon>
        <taxon>Metazoa</taxon>
        <taxon>Chordata</taxon>
        <taxon>Craniata</taxon>
        <taxon>Vertebrata</taxon>
        <taxon>Euteleostomi</taxon>
        <taxon>Actinopterygii</taxon>
        <taxon>Neopterygii</taxon>
        <taxon>Teleostei</taxon>
        <taxon>Notacanthiformes</taxon>
        <taxon>Halosauridae</taxon>
        <taxon>Aldrovandia</taxon>
    </lineage>
</organism>
<feature type="transmembrane region" description="Helical" evidence="3">
    <location>
        <begin position="90"/>
        <end position="110"/>
    </location>
</feature>
<feature type="region of interest" description="Disordered" evidence="2">
    <location>
        <begin position="369"/>
        <end position="391"/>
    </location>
</feature>
<accession>A0AAD7RR71</accession>
<feature type="region of interest" description="Disordered" evidence="2">
    <location>
        <begin position="167"/>
        <end position="189"/>
    </location>
</feature>
<dbReference type="Proteomes" id="UP001221898">
    <property type="component" value="Unassembled WGS sequence"/>
</dbReference>
<evidence type="ECO:0000256" key="3">
    <source>
        <dbReference type="SAM" id="Phobius"/>
    </source>
</evidence>
<keyword evidence="3" id="KW-0472">Membrane</keyword>
<gene>
    <name evidence="4" type="ORF">AAFF_G00157090</name>
</gene>
<protein>
    <recommendedName>
        <fullName evidence="6">Fibronectin type-III domain-containing protein</fullName>
    </recommendedName>
</protein>
<proteinExistence type="predicted"/>
<evidence type="ECO:0008006" key="6">
    <source>
        <dbReference type="Google" id="ProtNLM"/>
    </source>
</evidence>
<name>A0AAD7RR71_9TELE</name>
<evidence type="ECO:0000313" key="5">
    <source>
        <dbReference type="Proteomes" id="UP001221898"/>
    </source>
</evidence>
<evidence type="ECO:0000313" key="4">
    <source>
        <dbReference type="EMBL" id="KAJ8387471.1"/>
    </source>
</evidence>
<dbReference type="InterPro" id="IPR050467">
    <property type="entry name" value="LRFN"/>
</dbReference>
<feature type="compositionally biased region" description="Polar residues" evidence="2">
    <location>
        <begin position="137"/>
        <end position="148"/>
    </location>
</feature>
<dbReference type="PANTHER" id="PTHR45842:SF3">
    <property type="entry name" value="LEUCINE-RICH REPEAT AND FIBRONECTIN TYPE-III DOMAIN-CONTAINING PROTEIN 4"/>
    <property type="match status" value="1"/>
</dbReference>
<reference evidence="4" key="1">
    <citation type="journal article" date="2023" name="Science">
        <title>Genome structures resolve the early diversification of teleost fishes.</title>
        <authorList>
            <person name="Parey E."/>
            <person name="Louis A."/>
            <person name="Montfort J."/>
            <person name="Bouchez O."/>
            <person name="Roques C."/>
            <person name="Iampietro C."/>
            <person name="Lluch J."/>
            <person name="Castinel A."/>
            <person name="Donnadieu C."/>
            <person name="Desvignes T."/>
            <person name="Floi Bucao C."/>
            <person name="Jouanno E."/>
            <person name="Wen M."/>
            <person name="Mejri S."/>
            <person name="Dirks R."/>
            <person name="Jansen H."/>
            <person name="Henkel C."/>
            <person name="Chen W.J."/>
            <person name="Zahm M."/>
            <person name="Cabau C."/>
            <person name="Klopp C."/>
            <person name="Thompson A.W."/>
            <person name="Robinson-Rechavi M."/>
            <person name="Braasch I."/>
            <person name="Lecointre G."/>
            <person name="Bobe J."/>
            <person name="Postlethwait J.H."/>
            <person name="Berthelot C."/>
            <person name="Roest Crollius H."/>
            <person name="Guiguen Y."/>
        </authorList>
    </citation>
    <scope>NUCLEOTIDE SEQUENCE</scope>
    <source>
        <strain evidence="4">NC1722</strain>
    </source>
</reference>
<evidence type="ECO:0000256" key="1">
    <source>
        <dbReference type="ARBA" id="ARBA00022729"/>
    </source>
</evidence>
<dbReference type="AlphaFoldDB" id="A0AAD7RR71"/>
<feature type="region of interest" description="Disordered" evidence="2">
    <location>
        <begin position="288"/>
        <end position="309"/>
    </location>
</feature>
<keyword evidence="3" id="KW-1133">Transmembrane helix</keyword>
<comment type="caution">
    <text evidence="4">The sequence shown here is derived from an EMBL/GenBank/DDBJ whole genome shotgun (WGS) entry which is preliminary data.</text>
</comment>
<keyword evidence="1" id="KW-0732">Signal</keyword>
<keyword evidence="5" id="KW-1185">Reference proteome</keyword>
<feature type="region of interest" description="Disordered" evidence="2">
    <location>
        <begin position="124"/>
        <end position="148"/>
    </location>
</feature>
<dbReference type="PANTHER" id="PTHR45842">
    <property type="entry name" value="SYNAPTIC ADHESION-LIKE MOLECULE SALM"/>
    <property type="match status" value="1"/>
</dbReference>
<feature type="compositionally biased region" description="Polar residues" evidence="2">
    <location>
        <begin position="370"/>
        <end position="379"/>
    </location>
</feature>
<dbReference type="EMBL" id="JAINUG010000211">
    <property type="protein sequence ID" value="KAJ8387471.1"/>
    <property type="molecule type" value="Genomic_DNA"/>
</dbReference>
<sequence length="391" mass="41194">MGRASGTYLVWMYQIQYNCTADEMLVYRILPSTSDSFLLKNLVPAADYSLCVLAIFDDAVTSLAATTVVGCAQFSTGDAYPACRPLQAHFLGGTLTVMVGGVVVVMLLVFTVTMMVRHRVCSGGGADGPDAATPRGSSPSPKGTHVYSQTNGSGGVVMVVVPNGILPQQRGGGGGGAPPRPKPKTLPKPKVNLDVYRAAGGGGAGLAVAVSEKRLPPYTPEIDRMALYYTPAPAPSTLPRQVKLRYARDRSRDAALKPAPAHGAGEAARDWRSGAGGGEVVKRAGGDRWNSSHAYQSPPAHGALRPKRSSSFDMGEIATTTCYGYAKRLSVIWTRRSQSLHGMLVHCASATGGDDCHVRRAHGYLRAYSDASSTSNPDTPANAEELEESVV</sequence>